<proteinExistence type="predicted"/>
<keyword evidence="3" id="KW-1185">Reference proteome</keyword>
<evidence type="ECO:0000256" key="1">
    <source>
        <dbReference type="SAM" id="MobiDB-lite"/>
    </source>
</evidence>
<feature type="region of interest" description="Disordered" evidence="1">
    <location>
        <begin position="103"/>
        <end position="136"/>
    </location>
</feature>
<dbReference type="Gene3D" id="3.60.130.30">
    <property type="match status" value="1"/>
</dbReference>
<gene>
    <name evidence="2" type="ORF">FISHEDRAFT_56092</name>
</gene>
<dbReference type="AlphaFoldDB" id="A0A0D7ALD0"/>
<feature type="region of interest" description="Disordered" evidence="1">
    <location>
        <begin position="148"/>
        <end position="170"/>
    </location>
</feature>
<organism evidence="2 3">
    <name type="scientific">Fistulina hepatica ATCC 64428</name>
    <dbReference type="NCBI Taxonomy" id="1128425"/>
    <lineage>
        <taxon>Eukaryota</taxon>
        <taxon>Fungi</taxon>
        <taxon>Dikarya</taxon>
        <taxon>Basidiomycota</taxon>
        <taxon>Agaricomycotina</taxon>
        <taxon>Agaricomycetes</taxon>
        <taxon>Agaricomycetidae</taxon>
        <taxon>Agaricales</taxon>
        <taxon>Fistulinaceae</taxon>
        <taxon>Fistulina</taxon>
    </lineage>
</organism>
<evidence type="ECO:0000313" key="3">
    <source>
        <dbReference type="Proteomes" id="UP000054144"/>
    </source>
</evidence>
<dbReference type="Proteomes" id="UP000054144">
    <property type="component" value="Unassembled WGS sequence"/>
</dbReference>
<sequence length="678" mass="73648">MQDSARDDVAPAFSYEGPLTRGRLQAAQRDGQLLDFCFPTYVEPPQPQQCAQVLRPPTAPDLADSYARTRDDAFIVDTLPGAEEVDYEPDFVHLEGIQAQYGQSGARREATSHARKAAANAPKTPPHQAKSRSLRGAPSTLLTAPSLLKATPAPTPPISPQSAALCGAPSGAPSTLAELAAAGTSSCPPSSSIRADILTLLDAQGLTGHARQAARSRMMRKAKRQQRAAEKPTELRTVRDVDPQQLAVDCAAAKLFVSKAHDLPITSTGWQGLDRSQYAAVRDLRDKWRSGELTSISQKLYKVPFHDDHSKQLPTCITDALGRLVIVRSSIADWMEQLIPQINEDHAAFVADCEKPTADAARMSNLRGPHFSSVMGHDRNNKTLPALTGWHKSNEGAIDKLMSKRTFKRYNGMANALLETYFPGIAARCKVNRDYVKKKYGIQPMYGNYWNFCINAALPNKGVYLVDCEPHADAKNVAIMMCILFIYGLFNDKERCWLCIWDFGFVIQIPAGCFLLFPSALFLHYNVDIIAVSLSPKTYTPWSRGIPLQEQSCDSGRNETRSFSPPSSDVDAVEAFVVLFPAVSLLLKDPITPVTVIVVSSKGKGEEEVVEGVGTNGKGGAMAVYEDASVEGVPSRGVVPVTLAQSAASFNCLLLGVWMPFSGGHMCLLAELVISSVA</sequence>
<protein>
    <submittedName>
        <fullName evidence="2">Uncharacterized protein</fullName>
    </submittedName>
</protein>
<evidence type="ECO:0000313" key="2">
    <source>
        <dbReference type="EMBL" id="KIY52362.1"/>
    </source>
</evidence>
<accession>A0A0D7ALD0</accession>
<dbReference type="EMBL" id="KN881644">
    <property type="protein sequence ID" value="KIY52362.1"/>
    <property type="molecule type" value="Genomic_DNA"/>
</dbReference>
<reference evidence="2 3" key="1">
    <citation type="journal article" date="2015" name="Fungal Genet. Biol.">
        <title>Evolution of novel wood decay mechanisms in Agaricales revealed by the genome sequences of Fistulina hepatica and Cylindrobasidium torrendii.</title>
        <authorList>
            <person name="Floudas D."/>
            <person name="Held B.W."/>
            <person name="Riley R."/>
            <person name="Nagy L.G."/>
            <person name="Koehler G."/>
            <person name="Ransdell A.S."/>
            <person name="Younus H."/>
            <person name="Chow J."/>
            <person name="Chiniquy J."/>
            <person name="Lipzen A."/>
            <person name="Tritt A."/>
            <person name="Sun H."/>
            <person name="Haridas S."/>
            <person name="LaButti K."/>
            <person name="Ohm R.A."/>
            <person name="Kues U."/>
            <person name="Blanchette R.A."/>
            <person name="Grigoriev I.V."/>
            <person name="Minto R.E."/>
            <person name="Hibbett D.S."/>
        </authorList>
    </citation>
    <scope>NUCLEOTIDE SEQUENCE [LARGE SCALE GENOMIC DNA]</scope>
    <source>
        <strain evidence="2 3">ATCC 64428</strain>
    </source>
</reference>
<name>A0A0D7ALD0_9AGAR</name>
<dbReference type="OrthoDB" id="3266461at2759"/>